<evidence type="ECO:0000313" key="2">
    <source>
        <dbReference type="Proteomes" id="UP000663760"/>
    </source>
</evidence>
<keyword evidence="2" id="KW-1185">Reference proteome</keyword>
<proteinExistence type="predicted"/>
<dbReference type="Proteomes" id="UP000663760">
    <property type="component" value="Chromosome 3"/>
</dbReference>
<name>A0A7I8K5N7_SPIIN</name>
<protein>
    <submittedName>
        <fullName evidence="1">Uncharacterized protein</fullName>
    </submittedName>
</protein>
<gene>
    <name evidence="1" type="ORF">SI8410_03003724</name>
</gene>
<reference evidence="1" key="1">
    <citation type="submission" date="2020-02" db="EMBL/GenBank/DDBJ databases">
        <authorList>
            <person name="Scholz U."/>
            <person name="Mascher M."/>
            <person name="Fiebig A."/>
        </authorList>
    </citation>
    <scope>NUCLEOTIDE SEQUENCE</scope>
</reference>
<dbReference type="EMBL" id="LR746266">
    <property type="protein sequence ID" value="CAA7392887.1"/>
    <property type="molecule type" value="Genomic_DNA"/>
</dbReference>
<accession>A0A7I8K5N7</accession>
<evidence type="ECO:0000313" key="1">
    <source>
        <dbReference type="EMBL" id="CAA7392887.1"/>
    </source>
</evidence>
<organism evidence="1 2">
    <name type="scientific">Spirodela intermedia</name>
    <name type="common">Intermediate duckweed</name>
    <dbReference type="NCBI Taxonomy" id="51605"/>
    <lineage>
        <taxon>Eukaryota</taxon>
        <taxon>Viridiplantae</taxon>
        <taxon>Streptophyta</taxon>
        <taxon>Embryophyta</taxon>
        <taxon>Tracheophyta</taxon>
        <taxon>Spermatophyta</taxon>
        <taxon>Magnoliopsida</taxon>
        <taxon>Liliopsida</taxon>
        <taxon>Araceae</taxon>
        <taxon>Lemnoideae</taxon>
        <taxon>Spirodela</taxon>
    </lineage>
</organism>
<sequence length="37" mass="3949">MEVATPKGEMQLTRIPCAPSSQAAFLVRPTMACLEAV</sequence>
<dbReference type="AlphaFoldDB" id="A0A7I8K5N7"/>